<dbReference type="Proteomes" id="UP000821853">
    <property type="component" value="Chromosome 8"/>
</dbReference>
<comment type="caution">
    <text evidence="5">The sequence shown here is derived from an EMBL/GenBank/DDBJ whole genome shotgun (WGS) entry which is preliminary data.</text>
</comment>
<evidence type="ECO:0000256" key="1">
    <source>
        <dbReference type="ARBA" id="ARBA00022723"/>
    </source>
</evidence>
<proteinExistence type="predicted"/>
<evidence type="ECO:0000256" key="2">
    <source>
        <dbReference type="ARBA" id="ARBA00022771"/>
    </source>
</evidence>
<organism evidence="5 6">
    <name type="scientific">Haemaphysalis longicornis</name>
    <name type="common">Bush tick</name>
    <dbReference type="NCBI Taxonomy" id="44386"/>
    <lineage>
        <taxon>Eukaryota</taxon>
        <taxon>Metazoa</taxon>
        <taxon>Ecdysozoa</taxon>
        <taxon>Arthropoda</taxon>
        <taxon>Chelicerata</taxon>
        <taxon>Arachnida</taxon>
        <taxon>Acari</taxon>
        <taxon>Parasitiformes</taxon>
        <taxon>Ixodida</taxon>
        <taxon>Ixodoidea</taxon>
        <taxon>Ixodidae</taxon>
        <taxon>Haemaphysalinae</taxon>
        <taxon>Haemaphysalis</taxon>
    </lineage>
</organism>
<dbReference type="CDD" id="cd16449">
    <property type="entry name" value="RING-HC"/>
    <property type="match status" value="1"/>
</dbReference>
<feature type="domain" description="Zinc finger C3HC4 RING-type" evidence="4">
    <location>
        <begin position="34"/>
        <end position="71"/>
    </location>
</feature>
<reference evidence="5 6" key="1">
    <citation type="journal article" date="2020" name="Cell">
        <title>Large-Scale Comparative Analyses of Tick Genomes Elucidate Their Genetic Diversity and Vector Capacities.</title>
        <authorList>
            <consortium name="Tick Genome and Microbiome Consortium (TIGMIC)"/>
            <person name="Jia N."/>
            <person name="Wang J."/>
            <person name="Shi W."/>
            <person name="Du L."/>
            <person name="Sun Y."/>
            <person name="Zhan W."/>
            <person name="Jiang J.F."/>
            <person name="Wang Q."/>
            <person name="Zhang B."/>
            <person name="Ji P."/>
            <person name="Bell-Sakyi L."/>
            <person name="Cui X.M."/>
            <person name="Yuan T.T."/>
            <person name="Jiang B.G."/>
            <person name="Yang W.F."/>
            <person name="Lam T.T."/>
            <person name="Chang Q.C."/>
            <person name="Ding S.J."/>
            <person name="Wang X.J."/>
            <person name="Zhu J.G."/>
            <person name="Ruan X.D."/>
            <person name="Zhao L."/>
            <person name="Wei J.T."/>
            <person name="Ye R.Z."/>
            <person name="Que T.C."/>
            <person name="Du C.H."/>
            <person name="Zhou Y.H."/>
            <person name="Cheng J.X."/>
            <person name="Dai P.F."/>
            <person name="Guo W.B."/>
            <person name="Han X.H."/>
            <person name="Huang E.J."/>
            <person name="Li L.F."/>
            <person name="Wei W."/>
            <person name="Gao Y.C."/>
            <person name="Liu J.Z."/>
            <person name="Shao H.Z."/>
            <person name="Wang X."/>
            <person name="Wang C.C."/>
            <person name="Yang T.C."/>
            <person name="Huo Q.B."/>
            <person name="Li W."/>
            <person name="Chen H.Y."/>
            <person name="Chen S.E."/>
            <person name="Zhou L.G."/>
            <person name="Ni X.B."/>
            <person name="Tian J.H."/>
            <person name="Sheng Y."/>
            <person name="Liu T."/>
            <person name="Pan Y.S."/>
            <person name="Xia L.Y."/>
            <person name="Li J."/>
            <person name="Zhao F."/>
            <person name="Cao W.C."/>
        </authorList>
    </citation>
    <scope>NUCLEOTIDE SEQUENCE [LARGE SCALE GENOMIC DNA]</scope>
    <source>
        <strain evidence="5">HaeL-2018</strain>
    </source>
</reference>
<dbReference type="EMBL" id="JABSTR010000010">
    <property type="protein sequence ID" value="KAH9380191.1"/>
    <property type="molecule type" value="Genomic_DNA"/>
</dbReference>
<dbReference type="PROSITE" id="PS00518">
    <property type="entry name" value="ZF_RING_1"/>
    <property type="match status" value="1"/>
</dbReference>
<dbReference type="SUPFAM" id="SSF57850">
    <property type="entry name" value="RING/U-box"/>
    <property type="match status" value="1"/>
</dbReference>
<keyword evidence="6" id="KW-1185">Reference proteome</keyword>
<dbReference type="InterPro" id="IPR018957">
    <property type="entry name" value="Znf_C3HC4_RING-type"/>
</dbReference>
<keyword evidence="1" id="KW-0479">Metal-binding</keyword>
<keyword evidence="2" id="KW-0863">Zinc-finger</keyword>
<dbReference type="GO" id="GO:0008270">
    <property type="term" value="F:zinc ion binding"/>
    <property type="evidence" value="ECO:0007669"/>
    <property type="project" value="UniProtKB-KW"/>
</dbReference>
<evidence type="ECO:0000259" key="4">
    <source>
        <dbReference type="Pfam" id="PF00097"/>
    </source>
</evidence>
<dbReference type="InterPro" id="IPR013083">
    <property type="entry name" value="Znf_RING/FYVE/PHD"/>
</dbReference>
<dbReference type="VEuPathDB" id="VectorBase:HLOH_056643"/>
<dbReference type="Gene3D" id="3.30.40.10">
    <property type="entry name" value="Zinc/RING finger domain, C3HC4 (zinc finger)"/>
    <property type="match status" value="1"/>
</dbReference>
<dbReference type="Pfam" id="PF00097">
    <property type="entry name" value="zf-C3HC4"/>
    <property type="match status" value="1"/>
</dbReference>
<sequence>MATAGHQYTLVGFSEEVDRRPLFFVEPLPVTRICSACGLVPSGIAFLPCEHFVCKSCYHQCVRSGRVACPLDGDTCSDEEVSWINHPARSILGKQVGFFYNTARNIFFACRW</sequence>
<keyword evidence="3" id="KW-0862">Zinc</keyword>
<protein>
    <recommendedName>
        <fullName evidence="4">Zinc finger C3HC4 RING-type domain-containing protein</fullName>
    </recommendedName>
</protein>
<dbReference type="InterPro" id="IPR017907">
    <property type="entry name" value="Znf_RING_CS"/>
</dbReference>
<evidence type="ECO:0000313" key="5">
    <source>
        <dbReference type="EMBL" id="KAH9380191.1"/>
    </source>
</evidence>
<dbReference type="OrthoDB" id="4788989at2759"/>
<evidence type="ECO:0000313" key="6">
    <source>
        <dbReference type="Proteomes" id="UP000821853"/>
    </source>
</evidence>
<accession>A0A9J6H0J4</accession>
<evidence type="ECO:0000256" key="3">
    <source>
        <dbReference type="ARBA" id="ARBA00022833"/>
    </source>
</evidence>
<gene>
    <name evidence="5" type="ORF">HPB48_004081</name>
</gene>
<name>A0A9J6H0J4_HAELO</name>
<dbReference type="OMA" id="ATAGHQY"/>
<dbReference type="AlphaFoldDB" id="A0A9J6H0J4"/>